<gene>
    <name evidence="4" type="ORF">OHN36_00610</name>
    <name evidence="3" type="ORF">SAMN05216260_109210</name>
</gene>
<dbReference type="Pfam" id="PF03364">
    <property type="entry name" value="Polyketide_cyc"/>
    <property type="match status" value="1"/>
</dbReference>
<accession>A0A1G7MJJ8</accession>
<sequence>MKTLRRDPLVRGLGLASAALGVPQVARPADVARGIGVTAGPRQRTATLAVGVRELAAAGGLLARPHPVWLWGRVGGDIVDLTLLTRALRRHDGRGLGRTALATAAVAALTAVDVYAAVTRTGRGSETTLTATTTVSTSPEETYAFWRRLEGLPTFMAHLEEVRRTGESTSHWRASAPFGRTVEWDAEVTEDVPGSLLAWRSLDGADVDNGGEVRFSPAPGGSGTEVRVTLRYAVPAGALGRAVARYFGEEPSQQLDDDLRRFKQAVETGEVVRSEGAPAGKRARGEFPQHPARPLTPKELKETLS</sequence>
<dbReference type="SUPFAM" id="SSF55961">
    <property type="entry name" value="Bet v1-like"/>
    <property type="match status" value="1"/>
</dbReference>
<evidence type="ECO:0000259" key="2">
    <source>
        <dbReference type="Pfam" id="PF03364"/>
    </source>
</evidence>
<dbReference type="PANTHER" id="PTHR33824:SF7">
    <property type="entry name" value="POLYKETIDE CYCLASE_DEHYDRASE AND LIPID TRANSPORT SUPERFAMILY PROTEIN"/>
    <property type="match status" value="1"/>
</dbReference>
<dbReference type="CDD" id="cd07817">
    <property type="entry name" value="SRPBCC_8"/>
    <property type="match status" value="1"/>
</dbReference>
<proteinExistence type="predicted"/>
<feature type="compositionally biased region" description="Basic and acidic residues" evidence="1">
    <location>
        <begin position="296"/>
        <end position="305"/>
    </location>
</feature>
<dbReference type="InterPro" id="IPR047137">
    <property type="entry name" value="ORF3"/>
</dbReference>
<feature type="region of interest" description="Disordered" evidence="1">
    <location>
        <begin position="269"/>
        <end position="305"/>
    </location>
</feature>
<evidence type="ECO:0000313" key="5">
    <source>
        <dbReference type="Proteomes" id="UP000198614"/>
    </source>
</evidence>
<dbReference type="AlphaFoldDB" id="A0A1G7MJJ8"/>
<dbReference type="InterPro" id="IPR005031">
    <property type="entry name" value="COQ10_START"/>
</dbReference>
<dbReference type="OrthoDB" id="3695445at2"/>
<dbReference type="InterPro" id="IPR023393">
    <property type="entry name" value="START-like_dom_sf"/>
</dbReference>
<evidence type="ECO:0000313" key="3">
    <source>
        <dbReference type="EMBL" id="SDF61339.1"/>
    </source>
</evidence>
<feature type="domain" description="Coenzyme Q-binding protein COQ10 START" evidence="2">
    <location>
        <begin position="135"/>
        <end position="259"/>
    </location>
</feature>
<reference evidence="3 5" key="1">
    <citation type="submission" date="2016-10" db="EMBL/GenBank/DDBJ databases">
        <authorList>
            <person name="de Groot N.N."/>
        </authorList>
    </citation>
    <scope>NUCLEOTIDE SEQUENCE [LARGE SCALE GENOMIC DNA]</scope>
    <source>
        <strain evidence="3 5">CGMCC 4.1859</strain>
    </source>
</reference>
<dbReference type="PANTHER" id="PTHR33824">
    <property type="entry name" value="POLYKETIDE CYCLASE/DEHYDRASE AND LIPID TRANSPORT SUPERFAMILY PROTEIN"/>
    <property type="match status" value="1"/>
</dbReference>
<keyword evidence="6" id="KW-1185">Reference proteome</keyword>
<evidence type="ECO:0000313" key="6">
    <source>
        <dbReference type="Proteomes" id="UP001432161"/>
    </source>
</evidence>
<name>A0A1G7MJJ8_9ACTN</name>
<organism evidence="3 5">
    <name type="scientific">Streptomyces griseoaurantiacus</name>
    <dbReference type="NCBI Taxonomy" id="68213"/>
    <lineage>
        <taxon>Bacteria</taxon>
        <taxon>Bacillati</taxon>
        <taxon>Actinomycetota</taxon>
        <taxon>Actinomycetes</taxon>
        <taxon>Kitasatosporales</taxon>
        <taxon>Streptomycetaceae</taxon>
        <taxon>Streptomyces</taxon>
        <taxon>Streptomyces aurantiacus group</taxon>
    </lineage>
</organism>
<protein>
    <submittedName>
        <fullName evidence="4">SRPBCC family protein</fullName>
    </submittedName>
    <submittedName>
        <fullName evidence="3">Uncharacterized membrane protein</fullName>
    </submittedName>
</protein>
<dbReference type="Gene3D" id="3.30.530.20">
    <property type="match status" value="1"/>
</dbReference>
<dbReference type="EMBL" id="CP108330">
    <property type="protein sequence ID" value="WUR35779.1"/>
    <property type="molecule type" value="Genomic_DNA"/>
</dbReference>
<dbReference type="Proteomes" id="UP000198614">
    <property type="component" value="Unassembled WGS sequence"/>
</dbReference>
<evidence type="ECO:0000313" key="4">
    <source>
        <dbReference type="EMBL" id="WUR35779.1"/>
    </source>
</evidence>
<dbReference type="EMBL" id="FNAX01000009">
    <property type="protein sequence ID" value="SDF61339.1"/>
    <property type="molecule type" value="Genomic_DNA"/>
</dbReference>
<evidence type="ECO:0000256" key="1">
    <source>
        <dbReference type="SAM" id="MobiDB-lite"/>
    </source>
</evidence>
<dbReference type="Proteomes" id="UP001432161">
    <property type="component" value="Chromosome"/>
</dbReference>
<reference evidence="4" key="2">
    <citation type="submission" date="2022-10" db="EMBL/GenBank/DDBJ databases">
        <title>The complete genomes of actinobacterial strains from the NBC collection.</title>
        <authorList>
            <person name="Joergensen T.S."/>
            <person name="Alvarez Arevalo M."/>
            <person name="Sterndorff E.B."/>
            <person name="Faurdal D."/>
            <person name="Vuksanovic O."/>
            <person name="Mourched A.-S."/>
            <person name="Charusanti P."/>
            <person name="Shaw S."/>
            <person name="Blin K."/>
            <person name="Weber T."/>
        </authorList>
    </citation>
    <scope>NUCLEOTIDE SEQUENCE</scope>
    <source>
        <strain evidence="4">NBC_00489</strain>
    </source>
</reference>